<dbReference type="PANTHER" id="PTHR46825">
    <property type="entry name" value="D-ALANYL-D-ALANINE-CARBOXYPEPTIDASE/ENDOPEPTIDASE AMPH"/>
    <property type="match status" value="1"/>
</dbReference>
<proteinExistence type="inferred from homology"/>
<accession>A0AAV9MUX1</accession>
<organism evidence="4 5">
    <name type="scientific">Exophiala bonariae</name>
    <dbReference type="NCBI Taxonomy" id="1690606"/>
    <lineage>
        <taxon>Eukaryota</taxon>
        <taxon>Fungi</taxon>
        <taxon>Dikarya</taxon>
        <taxon>Ascomycota</taxon>
        <taxon>Pezizomycotina</taxon>
        <taxon>Eurotiomycetes</taxon>
        <taxon>Chaetothyriomycetidae</taxon>
        <taxon>Chaetothyriales</taxon>
        <taxon>Herpotrichiellaceae</taxon>
        <taxon>Exophiala</taxon>
    </lineage>
</organism>
<dbReference type="Gene3D" id="2.40.128.600">
    <property type="match status" value="1"/>
</dbReference>
<dbReference type="Proteomes" id="UP001358417">
    <property type="component" value="Unassembled WGS sequence"/>
</dbReference>
<evidence type="ECO:0000313" key="5">
    <source>
        <dbReference type="Proteomes" id="UP001358417"/>
    </source>
</evidence>
<evidence type="ECO:0000259" key="3">
    <source>
        <dbReference type="Pfam" id="PF00144"/>
    </source>
</evidence>
<dbReference type="InterPro" id="IPR012338">
    <property type="entry name" value="Beta-lactam/transpept-like"/>
</dbReference>
<dbReference type="Pfam" id="PF00144">
    <property type="entry name" value="Beta-lactamase"/>
    <property type="match status" value="1"/>
</dbReference>
<feature type="chain" id="PRO_5043317317" description="Beta-lactamase-related domain-containing protein" evidence="2">
    <location>
        <begin position="29"/>
        <end position="531"/>
    </location>
</feature>
<dbReference type="AlphaFoldDB" id="A0AAV9MUX1"/>
<reference evidence="4 5" key="1">
    <citation type="submission" date="2023-08" db="EMBL/GenBank/DDBJ databases">
        <title>Black Yeasts Isolated from many extreme environments.</title>
        <authorList>
            <person name="Coleine C."/>
            <person name="Stajich J.E."/>
            <person name="Selbmann L."/>
        </authorList>
    </citation>
    <scope>NUCLEOTIDE SEQUENCE [LARGE SCALE GENOMIC DNA]</scope>
    <source>
        <strain evidence="4 5">CCFEE 5792</strain>
    </source>
</reference>
<comment type="similarity">
    <text evidence="1">Belongs to the peptidase S12 family.</text>
</comment>
<name>A0AAV9MUX1_9EURO</name>
<dbReference type="InterPro" id="IPR001466">
    <property type="entry name" value="Beta-lactam-related"/>
</dbReference>
<dbReference type="SUPFAM" id="SSF56601">
    <property type="entry name" value="beta-lactamase/transpeptidase-like"/>
    <property type="match status" value="1"/>
</dbReference>
<evidence type="ECO:0000256" key="2">
    <source>
        <dbReference type="SAM" id="SignalP"/>
    </source>
</evidence>
<sequence length="531" mass="56485">MTGSMIALSHLLFLLVCFIIFTAQSVQAINETDVQNAVDRLDDFIQALLNQTGVPSIAAAVVYNDSVVYSNAFGVRTLGGNESATPETVYQIASLSKPISSTLVAALVSDGHLDWTSHANELDQLIELSDPWITREVTIEDFFSHRSGLFGGAGDDLEPFGDNRTEILSRLKYLAPTGAFRVAYQYSNYGITAGAVAAASAAGGSWDDLAKSRLYDRCNMSSTSYSNADFMREANRASLHVRAGNATNASAPFIEAPLRNPDAQAPAGGVSSNVVDLAQWLRLQLGNGTLDGEEIIQADPLLYTHRPHIVRGIDPASGTLGYYGLGWNVDYDPHSGRIFLGHAGAFSKGTRSYARLSMADGLGIVVLSNCFPTGVPDGIAYTFFDWVFNGNATTTQDWIATWNALLDMLAAQGSAIDPGFDVSPANGTPPPSGPAVYAGVYTNDYVGSVNISVSDPGSPSPNRNLTLAFASSSWPLTYWDNNVFVFHDQTDRPQAPSAVSFVLGPGGSATQVIIDTLNADGGGVLDRVVVE</sequence>
<comment type="caution">
    <text evidence="4">The sequence shown here is derived from an EMBL/GenBank/DDBJ whole genome shotgun (WGS) entry which is preliminary data.</text>
</comment>
<evidence type="ECO:0000256" key="1">
    <source>
        <dbReference type="ARBA" id="ARBA00038215"/>
    </source>
</evidence>
<protein>
    <recommendedName>
        <fullName evidence="3">Beta-lactamase-related domain-containing protein</fullName>
    </recommendedName>
</protein>
<dbReference type="PANTHER" id="PTHR46825:SF15">
    <property type="entry name" value="BETA-LACTAMASE-RELATED DOMAIN-CONTAINING PROTEIN"/>
    <property type="match status" value="1"/>
</dbReference>
<gene>
    <name evidence="4" type="ORF">LTR84_009256</name>
</gene>
<feature type="signal peptide" evidence="2">
    <location>
        <begin position="1"/>
        <end position="28"/>
    </location>
</feature>
<dbReference type="Gene3D" id="3.40.710.10">
    <property type="entry name" value="DD-peptidase/beta-lactamase superfamily"/>
    <property type="match status" value="1"/>
</dbReference>
<dbReference type="GeneID" id="89977415"/>
<keyword evidence="2" id="KW-0732">Signal</keyword>
<dbReference type="EMBL" id="JAVRRD010000037">
    <property type="protein sequence ID" value="KAK5045392.1"/>
    <property type="molecule type" value="Genomic_DNA"/>
</dbReference>
<evidence type="ECO:0000313" key="4">
    <source>
        <dbReference type="EMBL" id="KAK5045392.1"/>
    </source>
</evidence>
<keyword evidence="5" id="KW-1185">Reference proteome</keyword>
<dbReference type="RefSeq" id="XP_064701021.1">
    <property type="nucleotide sequence ID" value="XM_064852796.1"/>
</dbReference>
<dbReference type="InterPro" id="IPR050491">
    <property type="entry name" value="AmpC-like"/>
</dbReference>
<feature type="domain" description="Beta-lactamase-related" evidence="3">
    <location>
        <begin position="41"/>
        <end position="377"/>
    </location>
</feature>